<reference evidence="2 3" key="1">
    <citation type="submission" date="2016-10" db="EMBL/GenBank/DDBJ databases">
        <authorList>
            <person name="de Groot N.N."/>
        </authorList>
    </citation>
    <scope>NUCLEOTIDE SEQUENCE [LARGE SCALE GENOMIC DNA]</scope>
    <source>
        <strain evidence="2 3">DSM 21668</strain>
    </source>
</reference>
<dbReference type="Proteomes" id="UP000198901">
    <property type="component" value="Unassembled WGS sequence"/>
</dbReference>
<dbReference type="SUPFAM" id="SSF56281">
    <property type="entry name" value="Metallo-hydrolase/oxidoreductase"/>
    <property type="match status" value="1"/>
</dbReference>
<dbReference type="OrthoDB" id="9781189at2"/>
<dbReference type="InterPro" id="IPR001279">
    <property type="entry name" value="Metallo-B-lactamas"/>
</dbReference>
<feature type="domain" description="Metallo-beta-lactamase" evidence="1">
    <location>
        <begin position="34"/>
        <end position="224"/>
    </location>
</feature>
<dbReference type="SMART" id="SM00849">
    <property type="entry name" value="Lactamase_B"/>
    <property type="match status" value="1"/>
</dbReference>
<dbReference type="RefSeq" id="WP_093199287.1">
    <property type="nucleotide sequence ID" value="NZ_FNGS01000002.1"/>
</dbReference>
<dbReference type="CDD" id="cd16279">
    <property type="entry name" value="metallo-hydrolase-like_MBL-fold"/>
    <property type="match status" value="1"/>
</dbReference>
<evidence type="ECO:0000313" key="3">
    <source>
        <dbReference type="Proteomes" id="UP000198901"/>
    </source>
</evidence>
<dbReference type="Pfam" id="PF12706">
    <property type="entry name" value="Lactamase_B_2"/>
    <property type="match status" value="1"/>
</dbReference>
<dbReference type="AlphaFoldDB" id="A0A1G9L7M2"/>
<evidence type="ECO:0000313" key="2">
    <source>
        <dbReference type="EMBL" id="SDL57970.1"/>
    </source>
</evidence>
<dbReference type="PANTHER" id="PTHR42663">
    <property type="entry name" value="HYDROLASE C777.06C-RELATED-RELATED"/>
    <property type="match status" value="1"/>
</dbReference>
<sequence>MTITILGTGTSQGVPVIGCDCDVCRSLDFRDKRLRVSVHVESEGRSLVIDTGPDFRTQALRERIRHLDAVLFTHAHKDHTAGLDDVRPFNFRQNTDIPLYGQAAVLEQIRVEFAYAFAEHKYPGIPRLELNPIGNEVFSILGLDILPVEVMHHRLPVFGYRIGDFVYITDANFIPPAELEKIRGCKILVLNALQRGPKHISHFTLPEALEVIDQIRPEAAYLTHISHKMGLHQEVEASLPPGVYLAYDGLRFSL</sequence>
<dbReference type="PANTHER" id="PTHR42663:SF6">
    <property type="entry name" value="HYDROLASE C777.06C-RELATED"/>
    <property type="match status" value="1"/>
</dbReference>
<proteinExistence type="predicted"/>
<keyword evidence="3" id="KW-1185">Reference proteome</keyword>
<protein>
    <submittedName>
        <fullName evidence="2">Phosphoribosyl 1,2-cyclic phosphate phosphodiesterase</fullName>
    </submittedName>
</protein>
<organism evidence="2 3">
    <name type="scientific">Siphonobacter aquaeclarae</name>
    <dbReference type="NCBI Taxonomy" id="563176"/>
    <lineage>
        <taxon>Bacteria</taxon>
        <taxon>Pseudomonadati</taxon>
        <taxon>Bacteroidota</taxon>
        <taxon>Cytophagia</taxon>
        <taxon>Cytophagales</taxon>
        <taxon>Cytophagaceae</taxon>
        <taxon>Siphonobacter</taxon>
    </lineage>
</organism>
<dbReference type="InterPro" id="IPR036866">
    <property type="entry name" value="RibonucZ/Hydroxyglut_hydro"/>
</dbReference>
<dbReference type="STRING" id="563176.SAMN04488090_1306"/>
<gene>
    <name evidence="2" type="ORF">SAMN04488090_1306</name>
</gene>
<dbReference type="EMBL" id="FNGS01000002">
    <property type="protein sequence ID" value="SDL57970.1"/>
    <property type="molecule type" value="Genomic_DNA"/>
</dbReference>
<accession>A0A1G9L7M2</accession>
<name>A0A1G9L7M2_9BACT</name>
<dbReference type="Gene3D" id="3.60.15.10">
    <property type="entry name" value="Ribonuclease Z/Hydroxyacylglutathione hydrolase-like"/>
    <property type="match status" value="1"/>
</dbReference>
<evidence type="ECO:0000259" key="1">
    <source>
        <dbReference type="SMART" id="SM00849"/>
    </source>
</evidence>